<dbReference type="RefSeq" id="WP_359703481.1">
    <property type="nucleotide sequence ID" value="NZ_JBEYXT010000508.1"/>
</dbReference>
<dbReference type="Proteomes" id="UP001551189">
    <property type="component" value="Unassembled WGS sequence"/>
</dbReference>
<reference evidence="1 2" key="1">
    <citation type="submission" date="2024-06" db="EMBL/GenBank/DDBJ databases">
        <title>The Natural Products Discovery Center: Release of the First 8490 Sequenced Strains for Exploring Actinobacteria Biosynthetic Diversity.</title>
        <authorList>
            <person name="Kalkreuter E."/>
            <person name="Kautsar S.A."/>
            <person name="Yang D."/>
            <person name="Bader C.D."/>
            <person name="Teijaro C.N."/>
            <person name="Fluegel L."/>
            <person name="Davis C.M."/>
            <person name="Simpson J.R."/>
            <person name="Lauterbach L."/>
            <person name="Steele A.D."/>
            <person name="Gui C."/>
            <person name="Meng S."/>
            <person name="Li G."/>
            <person name="Viehrig K."/>
            <person name="Ye F."/>
            <person name="Su P."/>
            <person name="Kiefer A.F."/>
            <person name="Nichols A."/>
            <person name="Cepeda A.J."/>
            <person name="Yan W."/>
            <person name="Fan B."/>
            <person name="Jiang Y."/>
            <person name="Adhikari A."/>
            <person name="Zheng C.-J."/>
            <person name="Schuster L."/>
            <person name="Cowan T.M."/>
            <person name="Smanski M.J."/>
            <person name="Chevrette M.G."/>
            <person name="De Carvalho L.P.S."/>
            <person name="Shen B."/>
        </authorList>
    </citation>
    <scope>NUCLEOTIDE SEQUENCE [LARGE SCALE GENOMIC DNA]</scope>
    <source>
        <strain evidence="1 2">NPDC046851</strain>
    </source>
</reference>
<organism evidence="1 2">
    <name type="scientific">Streptomyces neyagawaensis</name>
    <dbReference type="NCBI Taxonomy" id="42238"/>
    <lineage>
        <taxon>Bacteria</taxon>
        <taxon>Bacillati</taxon>
        <taxon>Actinomycetota</taxon>
        <taxon>Actinomycetes</taxon>
        <taxon>Kitasatosporales</taxon>
        <taxon>Streptomycetaceae</taxon>
        <taxon>Streptomyces</taxon>
    </lineage>
</organism>
<dbReference type="EMBL" id="JBEYXT010000508">
    <property type="protein sequence ID" value="MEU6807270.1"/>
    <property type="molecule type" value="Genomic_DNA"/>
</dbReference>
<feature type="non-terminal residue" evidence="1">
    <location>
        <position position="69"/>
    </location>
</feature>
<gene>
    <name evidence="1" type="ORF">ABZ931_40925</name>
</gene>
<comment type="caution">
    <text evidence="1">The sequence shown here is derived from an EMBL/GenBank/DDBJ whole genome shotgun (WGS) entry which is preliminary data.</text>
</comment>
<evidence type="ECO:0000313" key="2">
    <source>
        <dbReference type="Proteomes" id="UP001551189"/>
    </source>
</evidence>
<proteinExistence type="predicted"/>
<accession>A0ABV3BCW8</accession>
<name>A0ABV3BCW8_9ACTN</name>
<evidence type="ECO:0000313" key="1">
    <source>
        <dbReference type="EMBL" id="MEU6807270.1"/>
    </source>
</evidence>
<protein>
    <submittedName>
        <fullName evidence="1">Uncharacterized protein</fullName>
    </submittedName>
</protein>
<keyword evidence="2" id="KW-1185">Reference proteome</keyword>
<sequence>MNLKQLRAHAKELDFTPCEPVRWLDPACLVRTGVKVALADVFAAYADKRVPRSHLRHDPADVRLGRRPG</sequence>